<dbReference type="Proteomes" id="UP000499080">
    <property type="component" value="Unassembled WGS sequence"/>
</dbReference>
<accession>A0A4Y2KV64</accession>
<evidence type="ECO:0000313" key="3">
    <source>
        <dbReference type="Proteomes" id="UP000499080"/>
    </source>
</evidence>
<evidence type="ECO:0000256" key="1">
    <source>
        <dbReference type="SAM" id="MobiDB-lite"/>
    </source>
</evidence>
<proteinExistence type="predicted"/>
<comment type="caution">
    <text evidence="2">The sequence shown here is derived from an EMBL/GenBank/DDBJ whole genome shotgun (WGS) entry which is preliminary data.</text>
</comment>
<gene>
    <name evidence="2" type="ORF">AVEN_264715_1</name>
</gene>
<reference evidence="2 3" key="1">
    <citation type="journal article" date="2019" name="Sci. Rep.">
        <title>Orb-weaving spider Araneus ventricosus genome elucidates the spidroin gene catalogue.</title>
        <authorList>
            <person name="Kono N."/>
            <person name="Nakamura H."/>
            <person name="Ohtoshi R."/>
            <person name="Moran D.A.P."/>
            <person name="Shinohara A."/>
            <person name="Yoshida Y."/>
            <person name="Fujiwara M."/>
            <person name="Mori M."/>
            <person name="Tomita M."/>
            <person name="Arakawa K."/>
        </authorList>
    </citation>
    <scope>NUCLEOTIDE SEQUENCE [LARGE SCALE GENOMIC DNA]</scope>
</reference>
<sequence length="121" mass="13434">STKTDKQSHVTLSLPVDSRANLQSEASHGTEEQSVNSTAFLTDTTYDHSYIGVPRHNSTPRKRWNVTPRDGQDVILVASETTELSAMDTFESGNDVLLCQKVKTKSTVSYFGFFCRVSGWT</sequence>
<name>A0A4Y2KV64_ARAVE</name>
<dbReference type="EMBL" id="BGPR01116064">
    <property type="protein sequence ID" value="GBN05940.1"/>
    <property type="molecule type" value="Genomic_DNA"/>
</dbReference>
<keyword evidence="3" id="KW-1185">Reference proteome</keyword>
<protein>
    <submittedName>
        <fullName evidence="2">Uncharacterized protein</fullName>
    </submittedName>
</protein>
<feature type="compositionally biased region" description="Polar residues" evidence="1">
    <location>
        <begin position="20"/>
        <end position="38"/>
    </location>
</feature>
<dbReference type="AlphaFoldDB" id="A0A4Y2KV64"/>
<feature type="non-terminal residue" evidence="2">
    <location>
        <position position="1"/>
    </location>
</feature>
<organism evidence="2 3">
    <name type="scientific">Araneus ventricosus</name>
    <name type="common">Orbweaver spider</name>
    <name type="synonym">Epeira ventricosa</name>
    <dbReference type="NCBI Taxonomy" id="182803"/>
    <lineage>
        <taxon>Eukaryota</taxon>
        <taxon>Metazoa</taxon>
        <taxon>Ecdysozoa</taxon>
        <taxon>Arthropoda</taxon>
        <taxon>Chelicerata</taxon>
        <taxon>Arachnida</taxon>
        <taxon>Araneae</taxon>
        <taxon>Araneomorphae</taxon>
        <taxon>Entelegynae</taxon>
        <taxon>Araneoidea</taxon>
        <taxon>Araneidae</taxon>
        <taxon>Araneus</taxon>
    </lineage>
</organism>
<evidence type="ECO:0000313" key="2">
    <source>
        <dbReference type="EMBL" id="GBN05940.1"/>
    </source>
</evidence>
<feature type="region of interest" description="Disordered" evidence="1">
    <location>
        <begin position="1"/>
        <end position="38"/>
    </location>
</feature>